<comment type="caution">
    <text evidence="4">The sequence shown here is derived from an EMBL/GenBank/DDBJ whole genome shotgun (WGS) entry which is preliminary data.</text>
</comment>
<feature type="compositionally biased region" description="Basic residues" evidence="2">
    <location>
        <begin position="13"/>
        <end position="25"/>
    </location>
</feature>
<organism evidence="4 5">
    <name type="scientific">Yoonia vestfoldensis SKA53</name>
    <dbReference type="NCBI Taxonomy" id="314232"/>
    <lineage>
        <taxon>Bacteria</taxon>
        <taxon>Pseudomonadati</taxon>
        <taxon>Pseudomonadota</taxon>
        <taxon>Alphaproteobacteria</taxon>
        <taxon>Rhodobacterales</taxon>
        <taxon>Paracoccaceae</taxon>
        <taxon>Yoonia</taxon>
    </lineage>
</organism>
<evidence type="ECO:0000313" key="4">
    <source>
        <dbReference type="EMBL" id="EAQ07454.1"/>
    </source>
</evidence>
<dbReference type="STRING" id="314232.SKA53_11493"/>
<feature type="coiled-coil region" evidence="1">
    <location>
        <begin position="158"/>
        <end position="237"/>
    </location>
</feature>
<proteinExistence type="predicted"/>
<dbReference type="EMBL" id="AAMS01000002">
    <property type="protein sequence ID" value="EAQ07454.1"/>
    <property type="molecule type" value="Genomic_DNA"/>
</dbReference>
<evidence type="ECO:0000313" key="5">
    <source>
        <dbReference type="Proteomes" id="UP000004507"/>
    </source>
</evidence>
<evidence type="ECO:0000256" key="1">
    <source>
        <dbReference type="SAM" id="Coils"/>
    </source>
</evidence>
<dbReference type="eggNOG" id="COG4223">
    <property type="taxonomic scope" value="Bacteria"/>
</dbReference>
<sequence>MIGWEKAKMVKQPAKRPRAAVKPRKASAGEAAPVESAQAVSSGADQVPPEYHASITPDAPSEMEQPQLAPESAVVPPAPKARGGVLAMFVGGLIAGAVGFAVASLTTSTAQMDLQAQLTAQDAHIAAIQQQLNGQQSVDLAPLVDGQAELAVQIMGLQDDLTATVAILKDRITALENRPAGESTGDGAAGDTSEFEADVAALRAELSQLTDMARTQLDTARAEAAAIEQNAAAAARAAAGRAALARLQVGVESGAPLGVALADLEDVLGASAPDALLAVQDGVPTLVALQDSFPDYARAALTTARAEGVAGEDTSGVGAFLRNQFQVRSVNPRDGDDVDAMLSRAQAALRGGLLHDTLAEIVQLPAVARAELSDWLALAEARADAVAAIDMLAKSLSEN</sequence>
<dbReference type="AlphaFoldDB" id="A3V273"/>
<keyword evidence="1" id="KW-0175">Coiled coil</keyword>
<keyword evidence="3" id="KW-0812">Transmembrane</keyword>
<protein>
    <recommendedName>
        <fullName evidence="6">Mitochondrial inner membrane protein</fullName>
    </recommendedName>
</protein>
<feature type="transmembrane region" description="Helical" evidence="3">
    <location>
        <begin position="85"/>
        <end position="105"/>
    </location>
</feature>
<reference evidence="4 5" key="1">
    <citation type="submission" date="2006-01" db="EMBL/GenBank/DDBJ databases">
        <authorList>
            <person name="Hagstrom A."/>
            <person name="Ferriera S."/>
            <person name="Johnson J."/>
            <person name="Kravitz S."/>
            <person name="Halpern A."/>
            <person name="Remington K."/>
            <person name="Beeson K."/>
            <person name="Tran B."/>
            <person name="Rogers Y.-H."/>
            <person name="Friedman R."/>
            <person name="Venter J.C."/>
        </authorList>
    </citation>
    <scope>NUCLEOTIDE SEQUENCE [LARGE SCALE GENOMIC DNA]</scope>
    <source>
        <strain evidence="4 5">SKA53</strain>
    </source>
</reference>
<keyword evidence="5" id="KW-1185">Reference proteome</keyword>
<evidence type="ECO:0000256" key="2">
    <source>
        <dbReference type="SAM" id="MobiDB-lite"/>
    </source>
</evidence>
<keyword evidence="3" id="KW-1133">Transmembrane helix</keyword>
<keyword evidence="3" id="KW-0472">Membrane</keyword>
<name>A3V273_9RHOB</name>
<gene>
    <name evidence="4" type="ORF">SKA53_11493</name>
</gene>
<dbReference type="Proteomes" id="UP000004507">
    <property type="component" value="Unassembled WGS sequence"/>
</dbReference>
<feature type="region of interest" description="Disordered" evidence="2">
    <location>
        <begin position="1"/>
        <end position="75"/>
    </location>
</feature>
<evidence type="ECO:0000256" key="3">
    <source>
        <dbReference type="SAM" id="Phobius"/>
    </source>
</evidence>
<accession>A3V273</accession>
<evidence type="ECO:0008006" key="6">
    <source>
        <dbReference type="Google" id="ProtNLM"/>
    </source>
</evidence>
<dbReference type="HOGENOM" id="CLU_040166_1_0_5"/>